<evidence type="ECO:0000259" key="1">
    <source>
        <dbReference type="Pfam" id="PF24120"/>
    </source>
</evidence>
<dbReference type="InterPro" id="IPR057517">
    <property type="entry name" value="SsdA-like_C"/>
</dbReference>
<dbReference type="Proteomes" id="UP000285060">
    <property type="component" value="Unassembled WGS sequence"/>
</dbReference>
<organism evidence="2 3">
    <name type="scientific">Aphanomyces invadans</name>
    <dbReference type="NCBI Taxonomy" id="157072"/>
    <lineage>
        <taxon>Eukaryota</taxon>
        <taxon>Sar</taxon>
        <taxon>Stramenopiles</taxon>
        <taxon>Oomycota</taxon>
        <taxon>Saprolegniomycetes</taxon>
        <taxon>Saprolegniales</taxon>
        <taxon>Verrucalvaceae</taxon>
        <taxon>Aphanomyces</taxon>
    </lineage>
</organism>
<dbReference type="Pfam" id="PF24120">
    <property type="entry name" value="SsdA_C"/>
    <property type="match status" value="1"/>
</dbReference>
<gene>
    <name evidence="2" type="ORF">DYB32_002361</name>
</gene>
<comment type="caution">
    <text evidence="2">The sequence shown here is derived from an EMBL/GenBank/DDBJ whole genome shotgun (WGS) entry which is preliminary data.</text>
</comment>
<dbReference type="EMBL" id="QUSY01000120">
    <property type="protein sequence ID" value="RHY32665.1"/>
    <property type="molecule type" value="Genomic_DNA"/>
</dbReference>
<evidence type="ECO:0000313" key="3">
    <source>
        <dbReference type="Proteomes" id="UP000285060"/>
    </source>
</evidence>
<proteinExistence type="predicted"/>
<reference evidence="2 3" key="1">
    <citation type="submission" date="2018-08" db="EMBL/GenBank/DDBJ databases">
        <title>Aphanomyces genome sequencing and annotation.</title>
        <authorList>
            <person name="Minardi D."/>
            <person name="Oidtmann B."/>
            <person name="Van Der Giezen M."/>
            <person name="Studholme D.J."/>
        </authorList>
    </citation>
    <scope>NUCLEOTIDE SEQUENCE [LARGE SCALE GENOMIC DNA]</scope>
    <source>
        <strain evidence="2 3">NJM0002</strain>
    </source>
</reference>
<dbReference type="VEuPathDB" id="FungiDB:H310_14721"/>
<sequence>MTCHRHPSMATASSTAAYYTFAEFLNPSERSTYLTLPHATQIRRFEAYLDFLRSKQVQFPTSKRAATCRAEMVEGSVVNDRMQLAQLVAGQTLSGFGVCGTTEGYLPQCDLSMAAAWLADAIGHRYAVENPRVLNSRSFMFGWCHAEKQMLTHLSRHMPHKDRPWHAIRVVVDRDMCSDCIAFASALATHENASICIRDPSCTRVFRPNGHIENSGMAATCYPPSTDLNSAQDAALSRAVQSLEAKAKALEAHEVARTPSFPASAHNTFQDLIRARAAAKLEVDSLYRLKSPRVIAATKLLETLTDSLFREFAHVEAHRDQLIHDDLAAVRSLMLVDRFNDCTFHWTRQFTTRDSPLRQGGRGESNQVETLDMTASDSCVFGSHPSLLQLDMPLS</sequence>
<keyword evidence="3" id="KW-1185">Reference proteome</keyword>
<protein>
    <recommendedName>
        <fullName evidence="1">Single-strand DNA deaminase toxin A-like C-terminal domain-containing protein</fullName>
    </recommendedName>
</protein>
<name>A0A3R6W160_9STRA</name>
<dbReference type="VEuPathDB" id="FungiDB:H310_10449"/>
<evidence type="ECO:0000313" key="2">
    <source>
        <dbReference type="EMBL" id="RHY32665.1"/>
    </source>
</evidence>
<dbReference type="AlphaFoldDB" id="A0A3R6W160"/>
<feature type="domain" description="Single-strand DNA deaminase toxin A-like C-terminal" evidence="1">
    <location>
        <begin position="92"/>
        <end position="150"/>
    </location>
</feature>
<accession>A0A3R6W160</accession>